<sequence>MCSCVKHGGPVRLARPIDTFFKQYQQFDYNPHAEAWSEYRRMSAFLKWTRNSKKERKANHLFREAIVAQFGALYGVDEKKLDDLQRLCEKLEISPMPQCISSCQKAVRSVHVNIMDFVDCERTGRPVRKFTHLGQLQRYTRSRDKFFPLQEAKGSSLLRFLLRTVR</sequence>
<name>A0A8K0J4C5_9HYPO</name>
<evidence type="ECO:0000313" key="2">
    <source>
        <dbReference type="Proteomes" id="UP000811619"/>
    </source>
</evidence>
<accession>A0A8K0J4C5</accession>
<dbReference type="PANTHER" id="PTHR38846:SF1">
    <property type="entry name" value="C3H1-TYPE DOMAIN-CONTAINING PROTEIN"/>
    <property type="match status" value="1"/>
</dbReference>
<proteinExistence type="predicted"/>
<protein>
    <submittedName>
        <fullName evidence="1">Uncharacterized protein</fullName>
    </submittedName>
</protein>
<dbReference type="OrthoDB" id="6105938at2759"/>
<dbReference type="PANTHER" id="PTHR38846">
    <property type="entry name" value="C3H1-TYPE DOMAIN-CONTAINING PROTEIN"/>
    <property type="match status" value="1"/>
</dbReference>
<keyword evidence="2" id="KW-1185">Reference proteome</keyword>
<organism evidence="1 2">
    <name type="scientific">Claviceps africana</name>
    <dbReference type="NCBI Taxonomy" id="83212"/>
    <lineage>
        <taxon>Eukaryota</taxon>
        <taxon>Fungi</taxon>
        <taxon>Dikarya</taxon>
        <taxon>Ascomycota</taxon>
        <taxon>Pezizomycotina</taxon>
        <taxon>Sordariomycetes</taxon>
        <taxon>Hypocreomycetidae</taxon>
        <taxon>Hypocreales</taxon>
        <taxon>Clavicipitaceae</taxon>
        <taxon>Claviceps</taxon>
    </lineage>
</organism>
<evidence type="ECO:0000313" key="1">
    <source>
        <dbReference type="EMBL" id="KAG5917826.1"/>
    </source>
</evidence>
<dbReference type="Proteomes" id="UP000811619">
    <property type="component" value="Unassembled WGS sequence"/>
</dbReference>
<reference evidence="1" key="1">
    <citation type="journal article" date="2020" name="bioRxiv">
        <title>Whole genome comparisons of ergot fungi reveals the divergence and evolution of species within the genus Claviceps are the result of varying mechanisms driving genome evolution and host range expansion.</title>
        <authorList>
            <person name="Wyka S.A."/>
            <person name="Mondo S.J."/>
            <person name="Liu M."/>
            <person name="Dettman J."/>
            <person name="Nalam V."/>
            <person name="Broders K.D."/>
        </authorList>
    </citation>
    <scope>NUCLEOTIDE SEQUENCE</scope>
    <source>
        <strain evidence="1">CCC 489</strain>
    </source>
</reference>
<dbReference type="EMBL" id="SRPY01000782">
    <property type="protein sequence ID" value="KAG5917826.1"/>
    <property type="molecule type" value="Genomic_DNA"/>
</dbReference>
<gene>
    <name evidence="1" type="ORF">E4U42_007102</name>
</gene>
<dbReference type="AlphaFoldDB" id="A0A8K0J4C5"/>
<comment type="caution">
    <text evidence="1">The sequence shown here is derived from an EMBL/GenBank/DDBJ whole genome shotgun (WGS) entry which is preliminary data.</text>
</comment>